<keyword evidence="2" id="KW-1185">Reference proteome</keyword>
<evidence type="ECO:0000256" key="1">
    <source>
        <dbReference type="SAM" id="MobiDB-lite"/>
    </source>
</evidence>
<dbReference type="Proteomes" id="UP000492821">
    <property type="component" value="Unassembled WGS sequence"/>
</dbReference>
<proteinExistence type="predicted"/>
<name>A0A7E4UQ80_PANRE</name>
<reference evidence="3" key="2">
    <citation type="submission" date="2020-10" db="UniProtKB">
        <authorList>
            <consortium name="WormBaseParasite"/>
        </authorList>
    </citation>
    <scope>IDENTIFICATION</scope>
</reference>
<dbReference type="AlphaFoldDB" id="A0A7E4UQ80"/>
<dbReference type="WBParaSite" id="Pan_g11499.t1">
    <property type="protein sequence ID" value="Pan_g11499.t1"/>
    <property type="gene ID" value="Pan_g11499"/>
</dbReference>
<feature type="region of interest" description="Disordered" evidence="1">
    <location>
        <begin position="199"/>
        <end position="224"/>
    </location>
</feature>
<protein>
    <submittedName>
        <fullName evidence="3">Uncharacterized protein</fullName>
    </submittedName>
</protein>
<organism evidence="2 3">
    <name type="scientific">Panagrellus redivivus</name>
    <name type="common">Microworm</name>
    <dbReference type="NCBI Taxonomy" id="6233"/>
    <lineage>
        <taxon>Eukaryota</taxon>
        <taxon>Metazoa</taxon>
        <taxon>Ecdysozoa</taxon>
        <taxon>Nematoda</taxon>
        <taxon>Chromadorea</taxon>
        <taxon>Rhabditida</taxon>
        <taxon>Tylenchina</taxon>
        <taxon>Panagrolaimomorpha</taxon>
        <taxon>Panagrolaimoidea</taxon>
        <taxon>Panagrolaimidae</taxon>
        <taxon>Panagrellus</taxon>
    </lineage>
</organism>
<reference evidence="2" key="1">
    <citation type="journal article" date="2013" name="Genetics">
        <title>The draft genome and transcriptome of Panagrellus redivivus are shaped by the harsh demands of a free-living lifestyle.</title>
        <authorList>
            <person name="Srinivasan J."/>
            <person name="Dillman A.R."/>
            <person name="Macchietto M.G."/>
            <person name="Heikkinen L."/>
            <person name="Lakso M."/>
            <person name="Fracchia K.M."/>
            <person name="Antoshechkin I."/>
            <person name="Mortazavi A."/>
            <person name="Wong G."/>
            <person name="Sternberg P.W."/>
        </authorList>
    </citation>
    <scope>NUCLEOTIDE SEQUENCE [LARGE SCALE GENOMIC DNA]</scope>
    <source>
        <strain evidence="2">MT8872</strain>
    </source>
</reference>
<accession>A0A7E4UQ80</accession>
<evidence type="ECO:0000313" key="3">
    <source>
        <dbReference type="WBParaSite" id="Pan_g11499.t1"/>
    </source>
</evidence>
<evidence type="ECO:0000313" key="2">
    <source>
        <dbReference type="Proteomes" id="UP000492821"/>
    </source>
</evidence>
<sequence>MKTLRNRSSFLNKGAIVMTNCGTFRPPTTTLRTTASDGNPVRHSLLNLVEEEDIPELLQAMAEECHFVFDDCDDNRPTTSGIIHAPAKRIERRKARNVNRIRFEEVPPSVFAYVDENTAYEEGEWSDGCRISYDEYRNIVDAAADEAAQQQMDLANWRLAMEQKYAAEAEQREATGAMIAQVVPPRASDAELGVTSTFSYTAPPTTPPPASVASMMGLRPAATS</sequence>